<dbReference type="AlphaFoldDB" id="A0A6A5KIQ5"/>
<comment type="similarity">
    <text evidence="3 12">Belongs to the PIGV family.</text>
</comment>
<evidence type="ECO:0000313" key="14">
    <source>
        <dbReference type="Proteomes" id="UP000800040"/>
    </source>
</evidence>
<name>A0A6A5KIQ5_9PLEO</name>
<dbReference type="PANTHER" id="PTHR12468:SF2">
    <property type="entry name" value="GPI MANNOSYLTRANSFERASE 2"/>
    <property type="match status" value="1"/>
</dbReference>
<evidence type="ECO:0000256" key="5">
    <source>
        <dbReference type="ARBA" id="ARBA00022502"/>
    </source>
</evidence>
<feature type="transmembrane region" description="Helical" evidence="12">
    <location>
        <begin position="260"/>
        <end position="280"/>
    </location>
</feature>
<evidence type="ECO:0000256" key="11">
    <source>
        <dbReference type="ARBA" id="ARBA00023136"/>
    </source>
</evidence>
<feature type="transmembrane region" description="Helical" evidence="12">
    <location>
        <begin position="119"/>
        <end position="142"/>
    </location>
</feature>
<dbReference type="GO" id="GO:0005789">
    <property type="term" value="C:endoplasmic reticulum membrane"/>
    <property type="evidence" value="ECO:0007669"/>
    <property type="project" value="UniProtKB-SubCell"/>
</dbReference>
<comment type="function">
    <text evidence="12">Mannosyltransferase involved in glycosylphosphatidylinositol-anchor biosynthesis.</text>
</comment>
<keyword evidence="14" id="KW-1185">Reference proteome</keyword>
<evidence type="ECO:0000256" key="10">
    <source>
        <dbReference type="ARBA" id="ARBA00022989"/>
    </source>
</evidence>
<evidence type="ECO:0000256" key="7">
    <source>
        <dbReference type="ARBA" id="ARBA00022679"/>
    </source>
</evidence>
<dbReference type="EMBL" id="ML975303">
    <property type="protein sequence ID" value="KAF1834334.1"/>
    <property type="molecule type" value="Genomic_DNA"/>
</dbReference>
<evidence type="ECO:0000256" key="12">
    <source>
        <dbReference type="RuleBase" id="RU363112"/>
    </source>
</evidence>
<dbReference type="GO" id="GO:0006506">
    <property type="term" value="P:GPI anchor biosynthetic process"/>
    <property type="evidence" value="ECO:0007669"/>
    <property type="project" value="UniProtKB-UniPathway"/>
</dbReference>
<keyword evidence="5 12" id="KW-0337">GPI-anchor biosynthesis</keyword>
<evidence type="ECO:0000256" key="9">
    <source>
        <dbReference type="ARBA" id="ARBA00022824"/>
    </source>
</evidence>
<sequence length="462" mass="51287">MTNTSALSKRGPAKRLVSIFFLWKVLLLLLAAFCPGPGYDTSALILFDKTLSRHKTFDDLARYDRLALNLFRWDALYFVKAAERGQVHEQEWAFSWTYAHLLRLTGQLISGDVDSSLQYYILSGIILSNVCHLLSVLVLYRLLTLVLEPQQQQVITFVAAVLHILTPASLFMCAPYAEAMFSLLNFTGMLLYAQSKAVAETSYSSIQQDIHTLSSGVFFAAATLMRSNGLLSGSIFVYDIATALPRIMSTHLSVHDVRKVIVSCVSGTLIALGFVAPQYLAYAEFCNQASGAETRPWCKRSFPSIYSWVQSHYWDVGLFRYWTLSNLPLFLLAAPVLGLLFTSSVTVLRSCVQRPLCGHPVPQTSGTSTPRNATSAVCKLPELALPQLLLAVAATTTFHVQIVNRVASGYPIWYLIVATWLVNTKDTSLTARHSQRAQCLIRGFIMYALVQGMLFANFLPPA</sequence>
<keyword evidence="6 12" id="KW-0328">Glycosyltransferase</keyword>
<keyword evidence="9 12" id="KW-0256">Endoplasmic reticulum</keyword>
<dbReference type="GO" id="GO:0031501">
    <property type="term" value="C:mannosyltransferase complex"/>
    <property type="evidence" value="ECO:0007669"/>
    <property type="project" value="TreeGrafter"/>
</dbReference>
<gene>
    <name evidence="13" type="ORF">BDW02DRAFT_525552</name>
</gene>
<feature type="transmembrane region" description="Helical" evidence="12">
    <location>
        <begin position="439"/>
        <end position="459"/>
    </location>
</feature>
<evidence type="ECO:0000313" key="13">
    <source>
        <dbReference type="EMBL" id="KAF1834334.1"/>
    </source>
</evidence>
<evidence type="ECO:0000256" key="1">
    <source>
        <dbReference type="ARBA" id="ARBA00004477"/>
    </source>
</evidence>
<keyword evidence="10 12" id="KW-1133">Transmembrane helix</keyword>
<dbReference type="UniPathway" id="UPA00196"/>
<comment type="pathway">
    <text evidence="2 12">Glycolipid biosynthesis; glycosylphosphatidylinositol-anchor biosynthesis.</text>
</comment>
<dbReference type="Pfam" id="PF04188">
    <property type="entry name" value="Mannosyl_trans2"/>
    <property type="match status" value="1"/>
</dbReference>
<proteinExistence type="inferred from homology"/>
<feature type="transmembrane region" description="Helical" evidence="12">
    <location>
        <begin position="154"/>
        <end position="177"/>
    </location>
</feature>
<organism evidence="13 14">
    <name type="scientific">Decorospora gaudefroyi</name>
    <dbReference type="NCBI Taxonomy" id="184978"/>
    <lineage>
        <taxon>Eukaryota</taxon>
        <taxon>Fungi</taxon>
        <taxon>Dikarya</taxon>
        <taxon>Ascomycota</taxon>
        <taxon>Pezizomycotina</taxon>
        <taxon>Dothideomycetes</taxon>
        <taxon>Pleosporomycetidae</taxon>
        <taxon>Pleosporales</taxon>
        <taxon>Pleosporineae</taxon>
        <taxon>Pleosporaceae</taxon>
        <taxon>Decorospora</taxon>
    </lineage>
</organism>
<dbReference type="GO" id="GO:0004376">
    <property type="term" value="F:GPI mannosyltransferase activity"/>
    <property type="evidence" value="ECO:0007669"/>
    <property type="project" value="InterPro"/>
</dbReference>
<dbReference type="EC" id="2.4.1.-" evidence="12"/>
<dbReference type="OrthoDB" id="10252502at2759"/>
<comment type="caution">
    <text evidence="12">Lacks conserved residue(s) required for the propagation of feature annotation.</text>
</comment>
<dbReference type="InterPro" id="IPR007315">
    <property type="entry name" value="PIG-V/Gpi18"/>
</dbReference>
<evidence type="ECO:0000256" key="6">
    <source>
        <dbReference type="ARBA" id="ARBA00022676"/>
    </source>
</evidence>
<dbReference type="PANTHER" id="PTHR12468">
    <property type="entry name" value="GPI MANNOSYLTRANSFERASE 2"/>
    <property type="match status" value="1"/>
</dbReference>
<feature type="transmembrane region" description="Helical" evidence="12">
    <location>
        <begin position="327"/>
        <end position="348"/>
    </location>
</feature>
<protein>
    <recommendedName>
        <fullName evidence="4 12">GPI mannosyltransferase 2</fullName>
        <ecNumber evidence="12">2.4.1.-</ecNumber>
    </recommendedName>
</protein>
<accession>A0A6A5KIQ5</accession>
<keyword evidence="8 12" id="KW-0812">Transmembrane</keyword>
<evidence type="ECO:0000256" key="4">
    <source>
        <dbReference type="ARBA" id="ARBA00013795"/>
    </source>
</evidence>
<keyword evidence="7 12" id="KW-0808">Transferase</keyword>
<evidence type="ECO:0000256" key="2">
    <source>
        <dbReference type="ARBA" id="ARBA00004687"/>
    </source>
</evidence>
<dbReference type="GO" id="GO:0000009">
    <property type="term" value="F:alpha-1,6-mannosyltransferase activity"/>
    <property type="evidence" value="ECO:0007669"/>
    <property type="project" value="InterPro"/>
</dbReference>
<evidence type="ECO:0000256" key="8">
    <source>
        <dbReference type="ARBA" id="ARBA00022692"/>
    </source>
</evidence>
<dbReference type="Proteomes" id="UP000800040">
    <property type="component" value="Unassembled WGS sequence"/>
</dbReference>
<evidence type="ECO:0000256" key="3">
    <source>
        <dbReference type="ARBA" id="ARBA00008698"/>
    </source>
</evidence>
<comment type="subcellular location">
    <subcellularLocation>
        <location evidence="1 12">Endoplasmic reticulum membrane</location>
        <topology evidence="1 12">Multi-pass membrane protein</topology>
    </subcellularLocation>
</comment>
<keyword evidence="11 12" id="KW-0472">Membrane</keyword>
<reference evidence="13" key="1">
    <citation type="submission" date="2020-01" db="EMBL/GenBank/DDBJ databases">
        <authorList>
            <consortium name="DOE Joint Genome Institute"/>
            <person name="Haridas S."/>
            <person name="Albert R."/>
            <person name="Binder M."/>
            <person name="Bloem J."/>
            <person name="Labutti K."/>
            <person name="Salamov A."/>
            <person name="Andreopoulos B."/>
            <person name="Baker S.E."/>
            <person name="Barry K."/>
            <person name="Bills G."/>
            <person name="Bluhm B.H."/>
            <person name="Cannon C."/>
            <person name="Castanera R."/>
            <person name="Culley D.E."/>
            <person name="Daum C."/>
            <person name="Ezra D."/>
            <person name="Gonzalez J.B."/>
            <person name="Henrissat B."/>
            <person name="Kuo A."/>
            <person name="Liang C."/>
            <person name="Lipzen A."/>
            <person name="Lutzoni F."/>
            <person name="Magnuson J."/>
            <person name="Mondo S."/>
            <person name="Nolan M."/>
            <person name="Ohm R."/>
            <person name="Pangilinan J."/>
            <person name="Park H.-J."/>
            <person name="Ramirez L."/>
            <person name="Alfaro M."/>
            <person name="Sun H."/>
            <person name="Tritt A."/>
            <person name="Yoshinaga Y."/>
            <person name="Zwiers L.-H."/>
            <person name="Turgeon B.G."/>
            <person name="Goodwin S.B."/>
            <person name="Spatafora J.W."/>
            <person name="Crous P.W."/>
            <person name="Grigoriev I.V."/>
        </authorList>
    </citation>
    <scope>NUCLEOTIDE SEQUENCE</scope>
    <source>
        <strain evidence="13">P77</strain>
    </source>
</reference>